<dbReference type="Pfam" id="PF00319">
    <property type="entry name" value="SRF-TF"/>
    <property type="match status" value="1"/>
</dbReference>
<reference evidence="9" key="1">
    <citation type="journal article" date="2019" name="Gigascience">
        <title>De novo genome assembly of the endangered Acer yangbiense, a plant species with extremely small populations endemic to Yunnan Province, China.</title>
        <authorList>
            <person name="Yang J."/>
            <person name="Wariss H.M."/>
            <person name="Tao L."/>
            <person name="Zhang R."/>
            <person name="Yun Q."/>
            <person name="Hollingsworth P."/>
            <person name="Dao Z."/>
            <person name="Luo G."/>
            <person name="Guo H."/>
            <person name="Ma Y."/>
            <person name="Sun W."/>
        </authorList>
    </citation>
    <scope>NUCLEOTIDE SEQUENCE [LARGE SCALE GENOMIC DNA]</scope>
    <source>
        <strain evidence="9">cv. Malutang</strain>
    </source>
</reference>
<feature type="domain" description="MADS-box" evidence="7">
    <location>
        <begin position="1"/>
        <end position="53"/>
    </location>
</feature>
<dbReference type="CDD" id="cd00266">
    <property type="entry name" value="MADS_SRF_like"/>
    <property type="match status" value="1"/>
</dbReference>
<dbReference type="InterPro" id="IPR033897">
    <property type="entry name" value="SRF-like_MADS-box"/>
</dbReference>
<dbReference type="FunFam" id="3.40.1810.10:FF:000024">
    <property type="entry name" value="Agamous-like MADS-box protein AGL80"/>
    <property type="match status" value="1"/>
</dbReference>
<protein>
    <recommendedName>
        <fullName evidence="7">MADS-box domain-containing protein</fullName>
    </recommendedName>
</protein>
<evidence type="ECO:0000256" key="2">
    <source>
        <dbReference type="ARBA" id="ARBA00023015"/>
    </source>
</evidence>
<dbReference type="EMBL" id="VAHF01000007">
    <property type="protein sequence ID" value="TXG57945.1"/>
    <property type="molecule type" value="Genomic_DNA"/>
</dbReference>
<sequence>MTRKKVNLSLIVNDSARKASLKKRTIGLLKKVSELSTLCGVKSFVIIYSPDDRQPVMWPTRPEVQEILARFHSMPKMERNKKMENQETYLQKKVKKLQEQFNQQQNKNKEMEVSNLMHIVYEGNGLDDLHINDLRSLVRFADEKRKIIERRLEFCKQTSISLGSPLFAHPPPPPPPPLAPTSDQAPMFVPNQMAPNLDESNHDHLEKAPLESSQCEQWFIDMMNNTDNNTGSSKKAKLNQMARLNSYYQPFAASSNSGNQLRLMGPGNCNSYFGGSSGAETTMSLHPYRDFRSSISTSGTDMPILLSSPPMPFHFGGNNSINDFSVGLGPRHEGFIAPQGNKESDMNMALPSCHFEGNNSGSDIALSLQPYGNIEIGGNVTSGDMGLPSELFRGNIDASDVGLCYDITKQWPNNFNH</sequence>
<dbReference type="PANTHER" id="PTHR11945:SF521">
    <property type="entry name" value="AGAMOUS-LIKE 48-RELATED"/>
    <property type="match status" value="1"/>
</dbReference>
<dbReference type="PRINTS" id="PR00404">
    <property type="entry name" value="MADSDOMAIN"/>
</dbReference>
<keyword evidence="3" id="KW-0238">DNA-binding</keyword>
<dbReference type="PROSITE" id="PS50066">
    <property type="entry name" value="MADS_BOX_2"/>
    <property type="match status" value="1"/>
</dbReference>
<comment type="subcellular location">
    <subcellularLocation>
        <location evidence="1">Nucleus</location>
    </subcellularLocation>
</comment>
<evidence type="ECO:0000259" key="7">
    <source>
        <dbReference type="PROSITE" id="PS50066"/>
    </source>
</evidence>
<keyword evidence="2" id="KW-0805">Transcription regulation</keyword>
<dbReference type="Gene3D" id="3.40.1810.10">
    <property type="entry name" value="Transcription factor, MADS-box"/>
    <property type="match status" value="1"/>
</dbReference>
<dbReference type="InterPro" id="IPR002100">
    <property type="entry name" value="TF_MADSbox"/>
</dbReference>
<name>A0A5C7HMK0_9ROSI</name>
<evidence type="ECO:0000313" key="9">
    <source>
        <dbReference type="Proteomes" id="UP000323000"/>
    </source>
</evidence>
<comment type="caution">
    <text evidence="8">The sequence shown here is derived from an EMBL/GenBank/DDBJ whole genome shotgun (WGS) entry which is preliminary data.</text>
</comment>
<evidence type="ECO:0000256" key="1">
    <source>
        <dbReference type="ARBA" id="ARBA00004123"/>
    </source>
</evidence>
<evidence type="ECO:0000313" key="8">
    <source>
        <dbReference type="EMBL" id="TXG57945.1"/>
    </source>
</evidence>
<dbReference type="OrthoDB" id="762064at2759"/>
<dbReference type="GO" id="GO:0000981">
    <property type="term" value="F:DNA-binding transcription factor activity, RNA polymerase II-specific"/>
    <property type="evidence" value="ECO:0007669"/>
    <property type="project" value="InterPro"/>
</dbReference>
<dbReference type="SUPFAM" id="SSF55455">
    <property type="entry name" value="SRF-like"/>
    <property type="match status" value="1"/>
</dbReference>
<keyword evidence="4" id="KW-0804">Transcription</keyword>
<organism evidence="8 9">
    <name type="scientific">Acer yangbiense</name>
    <dbReference type="NCBI Taxonomy" id="1000413"/>
    <lineage>
        <taxon>Eukaryota</taxon>
        <taxon>Viridiplantae</taxon>
        <taxon>Streptophyta</taxon>
        <taxon>Embryophyta</taxon>
        <taxon>Tracheophyta</taxon>
        <taxon>Spermatophyta</taxon>
        <taxon>Magnoliopsida</taxon>
        <taxon>eudicotyledons</taxon>
        <taxon>Gunneridae</taxon>
        <taxon>Pentapetalae</taxon>
        <taxon>rosids</taxon>
        <taxon>malvids</taxon>
        <taxon>Sapindales</taxon>
        <taxon>Sapindaceae</taxon>
        <taxon>Hippocastanoideae</taxon>
        <taxon>Acereae</taxon>
        <taxon>Acer</taxon>
    </lineage>
</organism>
<accession>A0A5C7HMK0</accession>
<dbReference type="GO" id="GO:0005634">
    <property type="term" value="C:nucleus"/>
    <property type="evidence" value="ECO:0007669"/>
    <property type="project" value="UniProtKB-SubCell"/>
</dbReference>
<feature type="coiled-coil region" evidence="6">
    <location>
        <begin position="80"/>
        <end position="114"/>
    </location>
</feature>
<dbReference type="Proteomes" id="UP000323000">
    <property type="component" value="Chromosome 7"/>
</dbReference>
<keyword evidence="9" id="KW-1185">Reference proteome</keyword>
<dbReference type="AlphaFoldDB" id="A0A5C7HMK0"/>
<dbReference type="GO" id="GO:0000978">
    <property type="term" value="F:RNA polymerase II cis-regulatory region sequence-specific DNA binding"/>
    <property type="evidence" value="ECO:0007669"/>
    <property type="project" value="TreeGrafter"/>
</dbReference>
<evidence type="ECO:0000256" key="4">
    <source>
        <dbReference type="ARBA" id="ARBA00023163"/>
    </source>
</evidence>
<gene>
    <name evidence="8" type="ORF">EZV62_015774</name>
</gene>
<evidence type="ECO:0000256" key="5">
    <source>
        <dbReference type="ARBA" id="ARBA00023242"/>
    </source>
</evidence>
<keyword evidence="5" id="KW-0539">Nucleus</keyword>
<evidence type="ECO:0000256" key="3">
    <source>
        <dbReference type="ARBA" id="ARBA00023125"/>
    </source>
</evidence>
<dbReference type="GO" id="GO:0045944">
    <property type="term" value="P:positive regulation of transcription by RNA polymerase II"/>
    <property type="evidence" value="ECO:0007669"/>
    <property type="project" value="InterPro"/>
</dbReference>
<dbReference type="PANTHER" id="PTHR11945">
    <property type="entry name" value="MADS BOX PROTEIN"/>
    <property type="match status" value="1"/>
</dbReference>
<dbReference type="SMART" id="SM00432">
    <property type="entry name" value="MADS"/>
    <property type="match status" value="1"/>
</dbReference>
<dbReference type="InterPro" id="IPR036879">
    <property type="entry name" value="TF_MADSbox_sf"/>
</dbReference>
<dbReference type="GO" id="GO:0046983">
    <property type="term" value="F:protein dimerization activity"/>
    <property type="evidence" value="ECO:0007669"/>
    <property type="project" value="InterPro"/>
</dbReference>
<evidence type="ECO:0000256" key="6">
    <source>
        <dbReference type="SAM" id="Coils"/>
    </source>
</evidence>
<proteinExistence type="predicted"/>
<keyword evidence="6" id="KW-0175">Coiled coil</keyword>